<evidence type="ECO:0000256" key="2">
    <source>
        <dbReference type="ARBA" id="ARBA00022475"/>
    </source>
</evidence>
<evidence type="ECO:0000256" key="9">
    <source>
        <dbReference type="ARBA" id="ARBA00023157"/>
    </source>
</evidence>
<evidence type="ECO:0000256" key="5">
    <source>
        <dbReference type="ARBA" id="ARBA00022729"/>
    </source>
</evidence>
<keyword evidence="8 12" id="KW-0472">Membrane</keyword>
<comment type="caution">
    <text evidence="11">Lacks conserved residue(s) required for the propagation of feature annotation.</text>
</comment>
<dbReference type="SMART" id="SM00005">
    <property type="entry name" value="DEATH"/>
    <property type="match status" value="1"/>
</dbReference>
<dbReference type="InterPro" id="IPR034046">
    <property type="entry name" value="TNFRSF16_N"/>
</dbReference>
<evidence type="ECO:0000256" key="1">
    <source>
        <dbReference type="ARBA" id="ARBA00004162"/>
    </source>
</evidence>
<feature type="domain" description="TNFR-Cys" evidence="14">
    <location>
        <begin position="66"/>
        <end position="107"/>
    </location>
</feature>
<dbReference type="RefSeq" id="XP_030830229.1">
    <property type="nucleotide sequence ID" value="XM_030974369.1"/>
</dbReference>
<protein>
    <recommendedName>
        <fullName evidence="17">Tumor necrosis factor receptor superfamily member 16</fullName>
    </recommendedName>
</protein>
<dbReference type="InterPro" id="IPR052302">
    <property type="entry name" value="Neurotrophin_rcpt-DD"/>
</dbReference>
<feature type="domain" description="TNFR-Cys" evidence="14">
    <location>
        <begin position="108"/>
        <end position="155"/>
    </location>
</feature>
<feature type="disulfide bond" evidence="11">
    <location>
        <begin position="176"/>
        <end position="189"/>
    </location>
</feature>
<dbReference type="KEGG" id="spu:586563"/>
<feature type="disulfide bond" evidence="11">
    <location>
        <begin position="89"/>
        <end position="107"/>
    </location>
</feature>
<evidence type="ECO:0000256" key="12">
    <source>
        <dbReference type="SAM" id="Phobius"/>
    </source>
</evidence>
<evidence type="ECO:0000256" key="11">
    <source>
        <dbReference type="PROSITE-ProRule" id="PRU00206"/>
    </source>
</evidence>
<dbReference type="Proteomes" id="UP000007110">
    <property type="component" value="Unassembled WGS sequence"/>
</dbReference>
<feature type="repeat" description="TNFR-Cys" evidence="11">
    <location>
        <begin position="108"/>
        <end position="155"/>
    </location>
</feature>
<keyword evidence="6" id="KW-0677">Repeat</keyword>
<keyword evidence="3 12" id="KW-0812">Transmembrane</keyword>
<dbReference type="PANTHER" id="PTHR46605">
    <property type="entry name" value="TUMOR NECROSIS FACTOR RECEPTOR"/>
    <property type="match status" value="1"/>
</dbReference>
<evidence type="ECO:0000313" key="15">
    <source>
        <dbReference type="EnsemblMetazoa" id="XP_030830229"/>
    </source>
</evidence>
<dbReference type="OrthoDB" id="10048028at2759"/>
<dbReference type="Pfam" id="PF00020">
    <property type="entry name" value="TNFR_c6"/>
    <property type="match status" value="2"/>
</dbReference>
<evidence type="ECO:0008006" key="17">
    <source>
        <dbReference type="Google" id="ProtNLM"/>
    </source>
</evidence>
<dbReference type="FunCoup" id="A0A7M7N2I5">
    <property type="interactions" value="141"/>
</dbReference>
<keyword evidence="4" id="KW-0053">Apoptosis</keyword>
<evidence type="ECO:0000256" key="6">
    <source>
        <dbReference type="ARBA" id="ARBA00022737"/>
    </source>
</evidence>
<evidence type="ECO:0000256" key="7">
    <source>
        <dbReference type="ARBA" id="ARBA00022989"/>
    </source>
</evidence>
<dbReference type="GO" id="GO:0006915">
    <property type="term" value="P:apoptotic process"/>
    <property type="evidence" value="ECO:0007669"/>
    <property type="project" value="UniProtKB-KW"/>
</dbReference>
<feature type="disulfide bond" evidence="11">
    <location>
        <begin position="179"/>
        <end position="197"/>
    </location>
</feature>
<feature type="transmembrane region" description="Helical" evidence="12">
    <location>
        <begin position="232"/>
        <end position="253"/>
    </location>
</feature>
<dbReference type="Gene3D" id="6.10.250.1780">
    <property type="match status" value="1"/>
</dbReference>
<reference evidence="15" key="2">
    <citation type="submission" date="2021-01" db="UniProtKB">
        <authorList>
            <consortium name="EnsemblMetazoa"/>
        </authorList>
    </citation>
    <scope>IDENTIFICATION</scope>
</reference>
<dbReference type="SMART" id="SM00208">
    <property type="entry name" value="TNFR"/>
    <property type="match status" value="4"/>
</dbReference>
<accession>A0A7M7N2I5</accession>
<sequence>MPAETQEPSTSFTPTGIPMNSTVTETAECKTGVYSTTGECCEECPDGFGVHRQCSDPNATNTICTICETGMTYSSVTSHLMPCQTCTRCSHNEVMTSSCSIMQDTECDCAPNYFRTDPQSGVPATGTASMCSQCMFCPPGFGAAVPCSPRQSSRCELCENGTYSDIVSSTEGCKKCTVCREGSIVLKRCTDISDTVCSDTYIPAVTDRPENDGITTTAWIPRSNRTSSGFSVVPIFCTLLGLVIFGLLAYVIFKKWSFKKMKLRQTQKMTRSSSCHTDIEGNTISILSLKNGQSYASRDSALDRSGVGSICRQPLMAVPSAMPYQQLPSDKRYEVERSLSVARMDGRDWRGLARELGFSDLDIVHIAQTCTGSTPPARAMLISLHSRDIKRATVGTLVEALRRIRRNDVADLIPIFTYSAYHFPGS</sequence>
<dbReference type="InterPro" id="IPR011029">
    <property type="entry name" value="DEATH-like_dom_sf"/>
</dbReference>
<dbReference type="InterPro" id="IPR041448">
    <property type="entry name" value="TNFR16_TM"/>
</dbReference>
<dbReference type="CDD" id="cd13416">
    <property type="entry name" value="TNFRSF16"/>
    <property type="match status" value="1"/>
</dbReference>
<dbReference type="EnsemblMetazoa" id="XM_030974369">
    <property type="protein sequence ID" value="XP_030830229"/>
    <property type="gene ID" value="LOC586563"/>
</dbReference>
<proteinExistence type="predicted"/>
<feature type="repeat" description="TNFR-Cys" evidence="11">
    <location>
        <begin position="28"/>
        <end position="64"/>
    </location>
</feature>
<dbReference type="InParanoid" id="A0A7M7N2I5"/>
<feature type="disulfide bond" evidence="11">
    <location>
        <begin position="41"/>
        <end position="54"/>
    </location>
</feature>
<dbReference type="InterPro" id="IPR000488">
    <property type="entry name" value="Death_dom"/>
</dbReference>
<dbReference type="Gene3D" id="1.10.533.10">
    <property type="entry name" value="Death Domain, Fas"/>
    <property type="match status" value="1"/>
</dbReference>
<dbReference type="PROSITE" id="PS50017">
    <property type="entry name" value="DEATH_DOMAIN"/>
    <property type="match status" value="1"/>
</dbReference>
<evidence type="ECO:0000256" key="4">
    <source>
        <dbReference type="ARBA" id="ARBA00022703"/>
    </source>
</evidence>
<evidence type="ECO:0000259" key="14">
    <source>
        <dbReference type="PROSITE" id="PS50050"/>
    </source>
</evidence>
<dbReference type="OMA" id="TMDEEPC"/>
<feature type="repeat" description="TNFR-Cys" evidence="11">
    <location>
        <begin position="66"/>
        <end position="107"/>
    </location>
</feature>
<dbReference type="SUPFAM" id="SSF47986">
    <property type="entry name" value="DEATH domain"/>
    <property type="match status" value="1"/>
</dbReference>
<dbReference type="Pfam" id="PF00531">
    <property type="entry name" value="Death"/>
    <property type="match status" value="1"/>
</dbReference>
<dbReference type="GO" id="GO:0005035">
    <property type="term" value="F:death receptor activity"/>
    <property type="evidence" value="ECO:0000318"/>
    <property type="project" value="GO_Central"/>
</dbReference>
<feature type="domain" description="Death" evidence="13">
    <location>
        <begin position="334"/>
        <end position="417"/>
    </location>
</feature>
<feature type="disulfide bond" evidence="11">
    <location>
        <begin position="86"/>
        <end position="99"/>
    </location>
</feature>
<feature type="disulfide bond" evidence="11">
    <location>
        <begin position="158"/>
        <end position="173"/>
    </location>
</feature>
<dbReference type="FunFam" id="2.10.50.10:FF:000076">
    <property type="entry name" value="Neurotrophin receptor associated death domain"/>
    <property type="match status" value="1"/>
</dbReference>
<dbReference type="GO" id="GO:0015026">
    <property type="term" value="F:coreceptor activity"/>
    <property type="evidence" value="ECO:0000318"/>
    <property type="project" value="GO_Central"/>
</dbReference>
<dbReference type="GO" id="GO:0005886">
    <property type="term" value="C:plasma membrane"/>
    <property type="evidence" value="ECO:0000318"/>
    <property type="project" value="GO_Central"/>
</dbReference>
<name>A0A7M7N2I5_STRPU</name>
<organism evidence="15 16">
    <name type="scientific">Strongylocentrotus purpuratus</name>
    <name type="common">Purple sea urchin</name>
    <dbReference type="NCBI Taxonomy" id="7668"/>
    <lineage>
        <taxon>Eukaryota</taxon>
        <taxon>Metazoa</taxon>
        <taxon>Echinodermata</taxon>
        <taxon>Eleutherozoa</taxon>
        <taxon>Echinozoa</taxon>
        <taxon>Echinoidea</taxon>
        <taxon>Euechinoidea</taxon>
        <taxon>Echinacea</taxon>
        <taxon>Camarodonta</taxon>
        <taxon>Echinidea</taxon>
        <taxon>Strongylocentrotidae</taxon>
        <taxon>Strongylocentrotus</taxon>
    </lineage>
</organism>
<evidence type="ECO:0000259" key="13">
    <source>
        <dbReference type="PROSITE" id="PS50017"/>
    </source>
</evidence>
<feature type="repeat" description="TNFR-Cys" evidence="11">
    <location>
        <begin position="157"/>
        <end position="197"/>
    </location>
</feature>
<dbReference type="AlphaFoldDB" id="A0A7M7N2I5"/>
<dbReference type="GO" id="GO:0007266">
    <property type="term" value="P:Rho protein signal transduction"/>
    <property type="evidence" value="ECO:0000318"/>
    <property type="project" value="GO_Central"/>
</dbReference>
<feature type="domain" description="TNFR-Cys" evidence="14">
    <location>
        <begin position="157"/>
        <end position="197"/>
    </location>
</feature>
<dbReference type="PROSITE" id="PS00652">
    <property type="entry name" value="TNFR_NGFR_1"/>
    <property type="match status" value="2"/>
</dbReference>
<comment type="subcellular location">
    <subcellularLocation>
        <location evidence="1">Cell membrane</location>
        <topology evidence="1">Single-pass membrane protein</topology>
    </subcellularLocation>
</comment>
<dbReference type="InterPro" id="IPR001368">
    <property type="entry name" value="TNFR/NGFR_Cys_rich_reg"/>
</dbReference>
<dbReference type="PANTHER" id="PTHR46605:SF2">
    <property type="entry name" value="TNFR-CYS DOMAIN-CONTAINING PROTEIN"/>
    <property type="match status" value="1"/>
</dbReference>
<keyword evidence="2" id="KW-1003">Cell membrane</keyword>
<keyword evidence="9 11" id="KW-1015">Disulfide bond</keyword>
<reference evidence="16" key="1">
    <citation type="submission" date="2015-02" db="EMBL/GenBank/DDBJ databases">
        <title>Genome sequencing for Strongylocentrotus purpuratus.</title>
        <authorList>
            <person name="Murali S."/>
            <person name="Liu Y."/>
            <person name="Vee V."/>
            <person name="English A."/>
            <person name="Wang M."/>
            <person name="Skinner E."/>
            <person name="Han Y."/>
            <person name="Muzny D.M."/>
            <person name="Worley K.C."/>
            <person name="Gibbs R.A."/>
        </authorList>
    </citation>
    <scope>NUCLEOTIDE SEQUENCE</scope>
</reference>
<evidence type="ECO:0000256" key="3">
    <source>
        <dbReference type="ARBA" id="ARBA00022692"/>
    </source>
</evidence>
<evidence type="ECO:0000313" key="16">
    <source>
        <dbReference type="Proteomes" id="UP000007110"/>
    </source>
</evidence>
<dbReference type="PROSITE" id="PS50050">
    <property type="entry name" value="TNFR_NGFR_2"/>
    <property type="match status" value="4"/>
</dbReference>
<keyword evidence="7 12" id="KW-1133">Transmembrane helix</keyword>
<evidence type="ECO:0000256" key="10">
    <source>
        <dbReference type="ARBA" id="ARBA00023180"/>
    </source>
</evidence>
<keyword evidence="16" id="KW-1185">Reference proteome</keyword>
<keyword evidence="10" id="KW-0325">Glycoprotein</keyword>
<dbReference type="GO" id="GO:0048406">
    <property type="term" value="F:nerve growth factor binding"/>
    <property type="evidence" value="ECO:0000318"/>
    <property type="project" value="GO_Central"/>
</dbReference>
<dbReference type="SUPFAM" id="SSF57586">
    <property type="entry name" value="TNF receptor-like"/>
    <property type="match status" value="3"/>
</dbReference>
<dbReference type="Pfam" id="PF18422">
    <property type="entry name" value="TNFR_16_TM"/>
    <property type="match status" value="1"/>
</dbReference>
<feature type="disulfide bond" evidence="11">
    <location>
        <begin position="137"/>
        <end position="155"/>
    </location>
</feature>
<feature type="domain" description="TNFR-Cys" evidence="14">
    <location>
        <begin position="28"/>
        <end position="64"/>
    </location>
</feature>
<keyword evidence="5" id="KW-0732">Signal</keyword>
<evidence type="ECO:0000256" key="8">
    <source>
        <dbReference type="ARBA" id="ARBA00023136"/>
    </source>
</evidence>
<dbReference type="GO" id="GO:0009986">
    <property type="term" value="C:cell surface"/>
    <property type="evidence" value="ECO:0000318"/>
    <property type="project" value="GO_Central"/>
</dbReference>
<dbReference type="GeneID" id="586563"/>
<feature type="disulfide bond" evidence="11">
    <location>
        <begin position="134"/>
        <end position="147"/>
    </location>
</feature>
<dbReference type="Gene3D" id="2.10.50.10">
    <property type="entry name" value="Tumor Necrosis Factor Receptor, subunit A, domain 2"/>
    <property type="match status" value="4"/>
</dbReference>